<evidence type="ECO:0000313" key="6">
    <source>
        <dbReference type="Proteomes" id="UP001596042"/>
    </source>
</evidence>
<evidence type="ECO:0000256" key="3">
    <source>
        <dbReference type="ARBA" id="ARBA00023163"/>
    </source>
</evidence>
<sequence length="60" mass="6540">MASTVRLLRALELLAAGQSVTAVALDSGYNNVSAFITLFRLVFDVTPGRHQTDPELLECF</sequence>
<dbReference type="Proteomes" id="UP001596042">
    <property type="component" value="Unassembled WGS sequence"/>
</dbReference>
<protein>
    <submittedName>
        <fullName evidence="5">Helix-turn-helix domain-containing protein</fullName>
    </submittedName>
</protein>
<organism evidence="5 6">
    <name type="scientific">Daeguia caeni</name>
    <dbReference type="NCBI Taxonomy" id="439612"/>
    <lineage>
        <taxon>Bacteria</taxon>
        <taxon>Pseudomonadati</taxon>
        <taxon>Pseudomonadota</taxon>
        <taxon>Alphaproteobacteria</taxon>
        <taxon>Hyphomicrobiales</taxon>
        <taxon>Brucellaceae</taxon>
        <taxon>Daeguia</taxon>
    </lineage>
</organism>
<dbReference type="InterPro" id="IPR018060">
    <property type="entry name" value="HTH_AraC"/>
</dbReference>
<evidence type="ECO:0000313" key="5">
    <source>
        <dbReference type="EMBL" id="MFC4623676.1"/>
    </source>
</evidence>
<feature type="domain" description="HTH araC/xylS-type" evidence="4">
    <location>
        <begin position="1"/>
        <end position="53"/>
    </location>
</feature>
<keyword evidence="6" id="KW-1185">Reference proteome</keyword>
<evidence type="ECO:0000256" key="2">
    <source>
        <dbReference type="ARBA" id="ARBA00023125"/>
    </source>
</evidence>
<evidence type="ECO:0000256" key="1">
    <source>
        <dbReference type="ARBA" id="ARBA00023015"/>
    </source>
</evidence>
<dbReference type="PANTHER" id="PTHR11019:SF199">
    <property type="entry name" value="HTH-TYPE TRANSCRIPTIONAL REGULATOR NIMR"/>
    <property type="match status" value="1"/>
</dbReference>
<dbReference type="InterPro" id="IPR018062">
    <property type="entry name" value="HTH_AraC-typ_CS"/>
</dbReference>
<dbReference type="Pfam" id="PF12833">
    <property type="entry name" value="HTH_18"/>
    <property type="match status" value="1"/>
</dbReference>
<comment type="caution">
    <text evidence="5">The sequence shown here is derived from an EMBL/GenBank/DDBJ whole genome shotgun (WGS) entry which is preliminary data.</text>
</comment>
<dbReference type="RefSeq" id="WP_374829913.1">
    <property type="nucleotide sequence ID" value="NZ_JBHEEZ010000002.1"/>
</dbReference>
<dbReference type="EMBL" id="JBHSEL010000001">
    <property type="protein sequence ID" value="MFC4623676.1"/>
    <property type="molecule type" value="Genomic_DNA"/>
</dbReference>
<name>A0ABV9H2F7_9HYPH</name>
<dbReference type="SUPFAM" id="SSF46689">
    <property type="entry name" value="Homeodomain-like"/>
    <property type="match status" value="1"/>
</dbReference>
<evidence type="ECO:0000259" key="4">
    <source>
        <dbReference type="PROSITE" id="PS01124"/>
    </source>
</evidence>
<dbReference type="PROSITE" id="PS01124">
    <property type="entry name" value="HTH_ARAC_FAMILY_2"/>
    <property type="match status" value="1"/>
</dbReference>
<gene>
    <name evidence="5" type="ORF">ACFO1V_00255</name>
</gene>
<accession>A0ABV9H2F7</accession>
<keyword evidence="1" id="KW-0805">Transcription regulation</keyword>
<dbReference type="Gene3D" id="1.10.10.60">
    <property type="entry name" value="Homeodomain-like"/>
    <property type="match status" value="1"/>
</dbReference>
<reference evidence="6" key="1">
    <citation type="journal article" date="2019" name="Int. J. Syst. Evol. Microbiol.">
        <title>The Global Catalogue of Microorganisms (GCM) 10K type strain sequencing project: providing services to taxonomists for standard genome sequencing and annotation.</title>
        <authorList>
            <consortium name="The Broad Institute Genomics Platform"/>
            <consortium name="The Broad Institute Genome Sequencing Center for Infectious Disease"/>
            <person name="Wu L."/>
            <person name="Ma J."/>
        </authorList>
    </citation>
    <scope>NUCLEOTIDE SEQUENCE [LARGE SCALE GENOMIC DNA]</scope>
    <source>
        <strain evidence="6">CGMCC 1.15731</strain>
    </source>
</reference>
<dbReference type="PANTHER" id="PTHR11019">
    <property type="entry name" value="HTH-TYPE TRANSCRIPTIONAL REGULATOR NIMR"/>
    <property type="match status" value="1"/>
</dbReference>
<dbReference type="PROSITE" id="PS00041">
    <property type="entry name" value="HTH_ARAC_FAMILY_1"/>
    <property type="match status" value="1"/>
</dbReference>
<dbReference type="InterPro" id="IPR009057">
    <property type="entry name" value="Homeodomain-like_sf"/>
</dbReference>
<keyword evidence="2" id="KW-0238">DNA-binding</keyword>
<keyword evidence="3" id="KW-0804">Transcription</keyword>
<proteinExistence type="predicted"/>